<dbReference type="Proteomes" id="UP000680304">
    <property type="component" value="Unassembled WGS sequence"/>
</dbReference>
<evidence type="ECO:0000313" key="7">
    <source>
        <dbReference type="Proteomes" id="UP000680304"/>
    </source>
</evidence>
<feature type="binding site" evidence="4">
    <location>
        <position position="186"/>
    </location>
    <ligand>
        <name>substrate</name>
    </ligand>
</feature>
<dbReference type="SUPFAM" id="SSF51556">
    <property type="entry name" value="Metallo-dependent hydrolases"/>
    <property type="match status" value="1"/>
</dbReference>
<dbReference type="Gene3D" id="3.20.20.140">
    <property type="entry name" value="Metal-dependent hydrolases"/>
    <property type="match status" value="1"/>
</dbReference>
<dbReference type="Pfam" id="PF01979">
    <property type="entry name" value="Amidohydro_1"/>
    <property type="match status" value="1"/>
</dbReference>
<dbReference type="InterPro" id="IPR011059">
    <property type="entry name" value="Metal-dep_hydrolase_composite"/>
</dbReference>
<comment type="similarity">
    <text evidence="4">Belongs to the metallo-dependent hydrolases superfamily. MTA/SAH deaminase family.</text>
</comment>
<keyword evidence="7" id="KW-1185">Reference proteome</keyword>
<dbReference type="CDD" id="cd01298">
    <property type="entry name" value="ATZ_TRZ_like"/>
    <property type="match status" value="1"/>
</dbReference>
<dbReference type="EC" id="3.5.4.28" evidence="4"/>
<sequence>MKEWLIENGIFVTMDEEHPVVRGYMHVVGDRIAYIGPEAPAGVSPDAEKVSGQGLVFMPGMINTHGHASMTLLRGYSDDQVLQVWLQEKMWPMEAKYEAQDVKTGAALAIVEMLKSGTTLFVDMYDRMEVVAEVVEQSGIRGTLMRGVIGLGPEEERRSKLQEAIRFVRDWHGKADGRITAMMAPHAPYTCPPAYIEQFVQAAHDLDVPLHTHMSETIAEVEQNVRDYGARPVEHLDRLGFFSRQALVAHAVHLTDEEIALLAERGVSVSHNPASNLKLASGVARVPDMLRAGVKVSLGTDGAASNNNLDLFDEMRLAALIHKGVSGDPTAVPAIEALRLATVYGARALWRDDLGVLKAGMKADFIALDMEQAHFYPHSDLVSHLVYAANGRDVRHVWIDGRQVVKGGVCTLLDEEKIRRDAQQSFERLING</sequence>
<organism evidence="6 7">
    <name type="scientific">Paenibacillus cisolokensis</name>
    <dbReference type="NCBI Taxonomy" id="1658519"/>
    <lineage>
        <taxon>Bacteria</taxon>
        <taxon>Bacillati</taxon>
        <taxon>Bacillota</taxon>
        <taxon>Bacilli</taxon>
        <taxon>Bacillales</taxon>
        <taxon>Paenibacillaceae</taxon>
        <taxon>Paenibacillus</taxon>
    </lineage>
</organism>
<protein>
    <recommendedName>
        <fullName evidence="4">5-methylthioadenosine/S-adenosylhomocysteine deaminase</fullName>
        <shortName evidence="4">MTA/SAH deaminase</shortName>
        <ecNumber evidence="4">3.5.4.28</ecNumber>
        <ecNumber evidence="4">3.5.4.31</ecNumber>
    </recommendedName>
</protein>
<dbReference type="SUPFAM" id="SSF51338">
    <property type="entry name" value="Composite domain of metallo-dependent hydrolases"/>
    <property type="match status" value="2"/>
</dbReference>
<accession>A0ABQ4N6I3</accession>
<reference evidence="6 7" key="1">
    <citation type="submission" date="2021-04" db="EMBL/GenBank/DDBJ databases">
        <title>Draft genome sequence of Paenibacillus cisolokensis, LC2-13A.</title>
        <authorList>
            <person name="Uke A."/>
            <person name="Chhe C."/>
            <person name="Baramee S."/>
            <person name="Kosugi A."/>
        </authorList>
    </citation>
    <scope>NUCLEOTIDE SEQUENCE [LARGE SCALE GENOMIC DNA]</scope>
    <source>
        <strain evidence="6 7">LC2-13A</strain>
    </source>
</reference>
<feature type="binding site" evidence="4">
    <location>
        <position position="65"/>
    </location>
    <ligand>
        <name>Zn(2+)</name>
        <dbReference type="ChEBI" id="CHEBI:29105"/>
    </ligand>
</feature>
<dbReference type="InterPro" id="IPR050287">
    <property type="entry name" value="MTA/SAH_deaminase"/>
</dbReference>
<feature type="binding site" evidence="4">
    <location>
        <position position="67"/>
    </location>
    <ligand>
        <name>Zn(2+)</name>
        <dbReference type="ChEBI" id="CHEBI:29105"/>
    </ligand>
</feature>
<feature type="binding site" evidence="4">
    <location>
        <position position="301"/>
    </location>
    <ligand>
        <name>substrate</name>
    </ligand>
</feature>
<feature type="binding site" evidence="4">
    <location>
        <position position="157"/>
    </location>
    <ligand>
        <name>substrate</name>
    </ligand>
</feature>
<comment type="cofactor">
    <cofactor evidence="4">
        <name>Zn(2+)</name>
        <dbReference type="ChEBI" id="CHEBI:29105"/>
    </cofactor>
    <text evidence="4">Binds 1 zinc ion per subunit.</text>
</comment>
<name>A0ABQ4N6I3_9BACL</name>
<dbReference type="EMBL" id="BOVJ01000071">
    <property type="protein sequence ID" value="GIQ63797.1"/>
    <property type="molecule type" value="Genomic_DNA"/>
</dbReference>
<evidence type="ECO:0000256" key="4">
    <source>
        <dbReference type="HAMAP-Rule" id="MF_01281"/>
    </source>
</evidence>
<dbReference type="HAMAP" id="MF_01281">
    <property type="entry name" value="MTA_SAH_deamin"/>
    <property type="match status" value="1"/>
</dbReference>
<dbReference type="InterPro" id="IPR032466">
    <property type="entry name" value="Metal_Hydrolase"/>
</dbReference>
<dbReference type="PANTHER" id="PTHR43794:SF11">
    <property type="entry name" value="AMIDOHYDROLASE-RELATED DOMAIN-CONTAINING PROTEIN"/>
    <property type="match status" value="1"/>
</dbReference>
<dbReference type="Gene3D" id="2.30.40.10">
    <property type="entry name" value="Urease, subunit C, domain 1"/>
    <property type="match status" value="1"/>
</dbReference>
<keyword evidence="3 4" id="KW-0862">Zinc</keyword>
<comment type="caution">
    <text evidence="6">The sequence shown here is derived from an EMBL/GenBank/DDBJ whole genome shotgun (WGS) entry which is preliminary data.</text>
</comment>
<comment type="catalytic activity">
    <reaction evidence="4">
        <text>S-adenosyl-L-homocysteine + H2O + H(+) = S-inosyl-L-homocysteine + NH4(+)</text>
        <dbReference type="Rhea" id="RHEA:20716"/>
        <dbReference type="ChEBI" id="CHEBI:15377"/>
        <dbReference type="ChEBI" id="CHEBI:15378"/>
        <dbReference type="ChEBI" id="CHEBI:28938"/>
        <dbReference type="ChEBI" id="CHEBI:57856"/>
        <dbReference type="ChEBI" id="CHEBI:57985"/>
        <dbReference type="EC" id="3.5.4.28"/>
    </reaction>
</comment>
<feature type="binding site" evidence="4">
    <location>
        <position position="94"/>
    </location>
    <ligand>
        <name>substrate</name>
    </ligand>
</feature>
<evidence type="ECO:0000256" key="3">
    <source>
        <dbReference type="ARBA" id="ARBA00022833"/>
    </source>
</evidence>
<dbReference type="EC" id="3.5.4.31" evidence="4"/>
<keyword evidence="2 4" id="KW-0378">Hydrolase</keyword>
<comment type="catalytic activity">
    <reaction evidence="4">
        <text>S-methyl-5'-thioadenosine + H2O + H(+) = S-methyl-5'-thioinosine + NH4(+)</text>
        <dbReference type="Rhea" id="RHEA:25025"/>
        <dbReference type="ChEBI" id="CHEBI:15377"/>
        <dbReference type="ChEBI" id="CHEBI:15378"/>
        <dbReference type="ChEBI" id="CHEBI:17509"/>
        <dbReference type="ChEBI" id="CHEBI:28938"/>
        <dbReference type="ChEBI" id="CHEBI:48595"/>
        <dbReference type="EC" id="3.5.4.31"/>
    </reaction>
</comment>
<evidence type="ECO:0000256" key="2">
    <source>
        <dbReference type="ARBA" id="ARBA00022801"/>
    </source>
</evidence>
<feature type="domain" description="Amidohydrolase-related" evidence="5">
    <location>
        <begin position="58"/>
        <end position="404"/>
    </location>
</feature>
<feature type="binding site" evidence="4">
    <location>
        <position position="216"/>
    </location>
    <ligand>
        <name>substrate</name>
    </ligand>
</feature>
<feature type="binding site" evidence="4">
    <location>
        <position position="213"/>
    </location>
    <ligand>
        <name>Zn(2+)</name>
        <dbReference type="ChEBI" id="CHEBI:29105"/>
    </ligand>
</feature>
<dbReference type="RefSeq" id="WP_213528836.1">
    <property type="nucleotide sequence ID" value="NZ_BOVJ01000071.1"/>
</dbReference>
<comment type="function">
    <text evidence="4">Catalyzes the deamination of 5-methylthioadenosine and S-adenosyl-L-homocysteine into 5-methylthioinosine and S-inosyl-L-homocysteine, respectively. Is also able to deaminate adenosine.</text>
</comment>
<dbReference type="InterPro" id="IPR023512">
    <property type="entry name" value="Deaminase_MtaD/DadD"/>
</dbReference>
<dbReference type="InterPro" id="IPR006680">
    <property type="entry name" value="Amidohydro-rel"/>
</dbReference>
<proteinExistence type="inferred from homology"/>
<dbReference type="PANTHER" id="PTHR43794">
    <property type="entry name" value="AMINOHYDROLASE SSNA-RELATED"/>
    <property type="match status" value="1"/>
</dbReference>
<feature type="binding site" evidence="4">
    <location>
        <position position="301"/>
    </location>
    <ligand>
        <name>Zn(2+)</name>
        <dbReference type="ChEBI" id="CHEBI:29105"/>
    </ligand>
</feature>
<evidence type="ECO:0000313" key="6">
    <source>
        <dbReference type="EMBL" id="GIQ63797.1"/>
    </source>
</evidence>
<keyword evidence="1 4" id="KW-0479">Metal-binding</keyword>
<evidence type="ECO:0000256" key="1">
    <source>
        <dbReference type="ARBA" id="ARBA00022723"/>
    </source>
</evidence>
<gene>
    <name evidence="6" type="primary">mtaD_2</name>
    <name evidence="4" type="synonym">mtaD</name>
    <name evidence="6" type="ORF">PACILC2_23650</name>
</gene>
<evidence type="ECO:0000259" key="5">
    <source>
        <dbReference type="Pfam" id="PF01979"/>
    </source>
</evidence>
<feature type="binding site" evidence="4">
    <location>
        <position position="146"/>
    </location>
    <ligand>
        <name>substrate</name>
    </ligand>
</feature>